<reference evidence="2 3" key="1">
    <citation type="submission" date="2020-04" db="EMBL/GenBank/DDBJ databases">
        <title>Description of novel Gluconacetobacter.</title>
        <authorList>
            <person name="Sombolestani A."/>
        </authorList>
    </citation>
    <scope>NUCLEOTIDE SEQUENCE [LARGE SCALE GENOMIC DNA]</scope>
    <source>
        <strain evidence="2 3">LMG 27801</strain>
    </source>
</reference>
<sequence>MSDLIERAEMVRRRLRLRQAVVAAALNISQGHYSKVVARRTPLARNLAERLAAWVDVNSTGEHADGDLVTHRMAMLAESIQRQCVELLQLTTRGIHASASPADGEPFQPKTASNLETTRKAADSER</sequence>
<evidence type="ECO:0000256" key="1">
    <source>
        <dbReference type="SAM" id="MobiDB-lite"/>
    </source>
</evidence>
<dbReference type="GO" id="GO:0003677">
    <property type="term" value="F:DNA binding"/>
    <property type="evidence" value="ECO:0007669"/>
    <property type="project" value="InterPro"/>
</dbReference>
<dbReference type="Proteomes" id="UP000559860">
    <property type="component" value="Unassembled WGS sequence"/>
</dbReference>
<evidence type="ECO:0000313" key="3">
    <source>
        <dbReference type="Proteomes" id="UP000559860"/>
    </source>
</evidence>
<comment type="caution">
    <text evidence="2">The sequence shown here is derived from an EMBL/GenBank/DDBJ whole genome shotgun (WGS) entry which is preliminary data.</text>
</comment>
<evidence type="ECO:0000313" key="2">
    <source>
        <dbReference type="EMBL" id="MBB2168119.1"/>
    </source>
</evidence>
<dbReference type="EMBL" id="JABEQD010000003">
    <property type="protein sequence ID" value="MBB2168119.1"/>
    <property type="molecule type" value="Genomic_DNA"/>
</dbReference>
<organism evidence="2 3">
    <name type="scientific">Gluconacetobacter aggeris</name>
    <dbReference type="NCBI Taxonomy" id="1286186"/>
    <lineage>
        <taxon>Bacteria</taxon>
        <taxon>Pseudomonadati</taxon>
        <taxon>Pseudomonadota</taxon>
        <taxon>Alphaproteobacteria</taxon>
        <taxon>Acetobacterales</taxon>
        <taxon>Acetobacteraceae</taxon>
        <taxon>Gluconacetobacter</taxon>
    </lineage>
</organism>
<keyword evidence="3" id="KW-1185">Reference proteome</keyword>
<dbReference type="SUPFAM" id="SSF47413">
    <property type="entry name" value="lambda repressor-like DNA-binding domains"/>
    <property type="match status" value="1"/>
</dbReference>
<protein>
    <submittedName>
        <fullName evidence="2">Uncharacterized protein</fullName>
    </submittedName>
</protein>
<dbReference type="InterPro" id="IPR010982">
    <property type="entry name" value="Lambda_DNA-bd_dom_sf"/>
</dbReference>
<feature type="region of interest" description="Disordered" evidence="1">
    <location>
        <begin position="97"/>
        <end position="126"/>
    </location>
</feature>
<dbReference type="RefSeq" id="WP_182985708.1">
    <property type="nucleotide sequence ID" value="NZ_JABEQD010000003.1"/>
</dbReference>
<dbReference type="AlphaFoldDB" id="A0A7W4NW03"/>
<accession>A0A7W4NW03</accession>
<feature type="compositionally biased region" description="Basic and acidic residues" evidence="1">
    <location>
        <begin position="117"/>
        <end position="126"/>
    </location>
</feature>
<proteinExistence type="predicted"/>
<gene>
    <name evidence="2" type="ORF">HLH36_07095</name>
</gene>
<name>A0A7W4NW03_9PROT</name>